<evidence type="ECO:0000313" key="1">
    <source>
        <dbReference type="EMBL" id="MPC91660.1"/>
    </source>
</evidence>
<keyword evidence="2" id="KW-1185">Reference proteome</keyword>
<gene>
    <name evidence="1" type="ORF">E2C01_086712</name>
</gene>
<name>A0A5B7J4J6_PORTR</name>
<organism evidence="1 2">
    <name type="scientific">Portunus trituberculatus</name>
    <name type="common">Swimming crab</name>
    <name type="synonym">Neptunus trituberculatus</name>
    <dbReference type="NCBI Taxonomy" id="210409"/>
    <lineage>
        <taxon>Eukaryota</taxon>
        <taxon>Metazoa</taxon>
        <taxon>Ecdysozoa</taxon>
        <taxon>Arthropoda</taxon>
        <taxon>Crustacea</taxon>
        <taxon>Multicrustacea</taxon>
        <taxon>Malacostraca</taxon>
        <taxon>Eumalacostraca</taxon>
        <taxon>Eucarida</taxon>
        <taxon>Decapoda</taxon>
        <taxon>Pleocyemata</taxon>
        <taxon>Brachyura</taxon>
        <taxon>Eubrachyura</taxon>
        <taxon>Portunoidea</taxon>
        <taxon>Portunidae</taxon>
        <taxon>Portuninae</taxon>
        <taxon>Portunus</taxon>
    </lineage>
</organism>
<comment type="caution">
    <text evidence="1">The sequence shown here is derived from an EMBL/GenBank/DDBJ whole genome shotgun (WGS) entry which is preliminary data.</text>
</comment>
<dbReference type="AlphaFoldDB" id="A0A5B7J4J6"/>
<accession>A0A5B7J4J6</accession>
<protein>
    <submittedName>
        <fullName evidence="1">Uncharacterized protein</fullName>
    </submittedName>
</protein>
<dbReference type="EMBL" id="VSRR010088584">
    <property type="protein sequence ID" value="MPC91660.1"/>
    <property type="molecule type" value="Genomic_DNA"/>
</dbReference>
<reference evidence="1 2" key="1">
    <citation type="submission" date="2019-05" db="EMBL/GenBank/DDBJ databases">
        <title>Another draft genome of Portunus trituberculatus and its Hox gene families provides insights of decapod evolution.</title>
        <authorList>
            <person name="Jeong J.-H."/>
            <person name="Song I."/>
            <person name="Kim S."/>
            <person name="Choi T."/>
            <person name="Kim D."/>
            <person name="Ryu S."/>
            <person name="Kim W."/>
        </authorList>
    </citation>
    <scope>NUCLEOTIDE SEQUENCE [LARGE SCALE GENOMIC DNA]</scope>
    <source>
        <tissue evidence="1">Muscle</tissue>
    </source>
</reference>
<proteinExistence type="predicted"/>
<evidence type="ECO:0000313" key="2">
    <source>
        <dbReference type="Proteomes" id="UP000324222"/>
    </source>
</evidence>
<dbReference type="Proteomes" id="UP000324222">
    <property type="component" value="Unassembled WGS sequence"/>
</dbReference>
<sequence length="72" mass="8438">MSDEPLTMKKDTSQEPSAITLRRGEFCASPPRQIAQKNMTFYTGAWHESRRIGRNNTPDYSYCLNKVNRFFF</sequence>